<feature type="region of interest" description="Disordered" evidence="1">
    <location>
        <begin position="90"/>
        <end position="118"/>
    </location>
</feature>
<feature type="compositionally biased region" description="Basic residues" evidence="1">
    <location>
        <begin position="91"/>
        <end position="104"/>
    </location>
</feature>
<comment type="caution">
    <text evidence="2">The sequence shown here is derived from an EMBL/GenBank/DDBJ whole genome shotgun (WGS) entry which is preliminary data.</text>
</comment>
<dbReference type="Proteomes" id="UP000299102">
    <property type="component" value="Unassembled WGS sequence"/>
</dbReference>
<reference evidence="2 3" key="1">
    <citation type="journal article" date="2019" name="Commun. Biol.">
        <title>The bagworm genome reveals a unique fibroin gene that provides high tensile strength.</title>
        <authorList>
            <person name="Kono N."/>
            <person name="Nakamura H."/>
            <person name="Ohtoshi R."/>
            <person name="Tomita M."/>
            <person name="Numata K."/>
            <person name="Arakawa K."/>
        </authorList>
    </citation>
    <scope>NUCLEOTIDE SEQUENCE [LARGE SCALE GENOMIC DNA]</scope>
</reference>
<organism evidence="2 3">
    <name type="scientific">Eumeta variegata</name>
    <name type="common">Bagworm moth</name>
    <name type="synonym">Eumeta japonica</name>
    <dbReference type="NCBI Taxonomy" id="151549"/>
    <lineage>
        <taxon>Eukaryota</taxon>
        <taxon>Metazoa</taxon>
        <taxon>Ecdysozoa</taxon>
        <taxon>Arthropoda</taxon>
        <taxon>Hexapoda</taxon>
        <taxon>Insecta</taxon>
        <taxon>Pterygota</taxon>
        <taxon>Neoptera</taxon>
        <taxon>Endopterygota</taxon>
        <taxon>Lepidoptera</taxon>
        <taxon>Glossata</taxon>
        <taxon>Ditrysia</taxon>
        <taxon>Tineoidea</taxon>
        <taxon>Psychidae</taxon>
        <taxon>Oiketicinae</taxon>
        <taxon>Eumeta</taxon>
    </lineage>
</organism>
<dbReference type="EMBL" id="BGZK01000495">
    <property type="protein sequence ID" value="GBP47110.1"/>
    <property type="molecule type" value="Genomic_DNA"/>
</dbReference>
<feature type="compositionally biased region" description="Basic and acidic residues" evidence="1">
    <location>
        <begin position="105"/>
        <end position="118"/>
    </location>
</feature>
<protein>
    <submittedName>
        <fullName evidence="2">Uncharacterized protein</fullName>
    </submittedName>
</protein>
<dbReference type="AlphaFoldDB" id="A0A4C1W875"/>
<evidence type="ECO:0000313" key="3">
    <source>
        <dbReference type="Proteomes" id="UP000299102"/>
    </source>
</evidence>
<evidence type="ECO:0000313" key="2">
    <source>
        <dbReference type="EMBL" id="GBP47110.1"/>
    </source>
</evidence>
<evidence type="ECO:0000256" key="1">
    <source>
        <dbReference type="SAM" id="MobiDB-lite"/>
    </source>
</evidence>
<accession>A0A4C1W875</accession>
<proteinExistence type="predicted"/>
<name>A0A4C1W875_EUMVA</name>
<sequence>MVCFGGRFGAGGCCSLGQSRSKASPPSRLWSQIGRQRRLSLPELIAFPPYPHHGATSSPIPLSVLVLARTLQRKTVGSFRSVSIVSSRPRQSWRRRRRGKPTKKGKGEQTARKEELKNMEEEYRGRAVRTARRLGSQRVLAAPKLYWVRGSQQPPDCIGPAGLSSLQTVLCQRISVAFKLYWASGSQQPPNCTGPAGLSSSQTVLGAPKLYWASGSQQLPNCIGSVGVSSSQTVLGQRVSVAPRLYWACGSQQPPNCPVPADLSSS</sequence>
<gene>
    <name evidence="2" type="ORF">EVAR_96065_1</name>
</gene>
<keyword evidence="3" id="KW-1185">Reference proteome</keyword>